<accession>A0A1J0VJC2</accession>
<gene>
    <name evidence="4" type="ORF">BOX17_14840</name>
</gene>
<evidence type="ECO:0000256" key="1">
    <source>
        <dbReference type="ARBA" id="ARBA00023002"/>
    </source>
</evidence>
<dbReference type="SUPFAM" id="SSF51735">
    <property type="entry name" value="NAD(P)-binding Rossmann-fold domains"/>
    <property type="match status" value="1"/>
</dbReference>
<dbReference type="PANTHER" id="PTHR43333:SF1">
    <property type="entry name" value="D-ISOMER SPECIFIC 2-HYDROXYACID DEHYDROGENASE NAD-BINDING DOMAIN-CONTAINING PROTEIN"/>
    <property type="match status" value="1"/>
</dbReference>
<dbReference type="PANTHER" id="PTHR43333">
    <property type="entry name" value="2-HACID_DH_C DOMAIN-CONTAINING PROTEIN"/>
    <property type="match status" value="1"/>
</dbReference>
<dbReference type="OrthoDB" id="9787219at2"/>
<dbReference type="Gene3D" id="3.40.50.720">
    <property type="entry name" value="NAD(P)-binding Rossmann-like Domain"/>
    <property type="match status" value="2"/>
</dbReference>
<dbReference type="CDD" id="cd05300">
    <property type="entry name" value="2-Hacid_dh_1"/>
    <property type="match status" value="1"/>
</dbReference>
<keyword evidence="2" id="KW-0520">NAD</keyword>
<evidence type="ECO:0000259" key="3">
    <source>
        <dbReference type="Pfam" id="PF02826"/>
    </source>
</evidence>
<dbReference type="Proteomes" id="UP000181985">
    <property type="component" value="Chromosome"/>
</dbReference>
<dbReference type="RefSeq" id="WP_071945910.1">
    <property type="nucleotide sequence ID" value="NZ_CP018139.1"/>
</dbReference>
<dbReference type="GO" id="GO:0016491">
    <property type="term" value="F:oxidoreductase activity"/>
    <property type="evidence" value="ECO:0007669"/>
    <property type="project" value="UniProtKB-KW"/>
</dbReference>
<keyword evidence="5" id="KW-1185">Reference proteome</keyword>
<proteinExistence type="predicted"/>
<evidence type="ECO:0000313" key="5">
    <source>
        <dbReference type="Proteomes" id="UP000181985"/>
    </source>
</evidence>
<dbReference type="EMBL" id="CP018139">
    <property type="protein sequence ID" value="APE32114.1"/>
    <property type="molecule type" value="Genomic_DNA"/>
</dbReference>
<evidence type="ECO:0000256" key="2">
    <source>
        <dbReference type="ARBA" id="ARBA00023027"/>
    </source>
</evidence>
<organism evidence="4 5">
    <name type="scientific">Halomonas aestuarii</name>
    <dbReference type="NCBI Taxonomy" id="1897729"/>
    <lineage>
        <taxon>Bacteria</taxon>
        <taxon>Pseudomonadati</taxon>
        <taxon>Pseudomonadota</taxon>
        <taxon>Gammaproteobacteria</taxon>
        <taxon>Oceanospirillales</taxon>
        <taxon>Halomonadaceae</taxon>
        <taxon>Halomonas</taxon>
    </lineage>
</organism>
<dbReference type="AlphaFoldDB" id="A0A1J0VJC2"/>
<dbReference type="InterPro" id="IPR036291">
    <property type="entry name" value="NAD(P)-bd_dom_sf"/>
</dbReference>
<dbReference type="InterPro" id="IPR006140">
    <property type="entry name" value="D-isomer_DH_NAD-bd"/>
</dbReference>
<sequence length="322" mass="35664">MPRETLLFLQHEDVLARQREALLSQLAEGLPEARVLLASSPVQVPDRLRVDAVITPTLPWLPEALSRLEHYDWIHFLSSGVEAIWAMPFDKHRVLMTRSAGVHAPAMSEFALGAMLYFAKRFGSWTRQSASPHWRREWLGELTGARLTILGMGRVGSLLAERARLFGMQVNGLRRHADNISEGMTPLTLSRLPEVLADTDYLVVCLPLTDETRGLVDERLLESLRPGAVLVDISRGGVVCESAVIKSLEAGRLSGAALDVFEREPLPKSSRLWGREDVLLTPHVSGTTPFYLERAVALFLDNHRALVAGQAPLTPVDVEAGY</sequence>
<protein>
    <submittedName>
        <fullName evidence="4">Hydroxyacid dehydrogenase</fullName>
    </submittedName>
</protein>
<keyword evidence="1" id="KW-0560">Oxidoreductase</keyword>
<dbReference type="GO" id="GO:0051287">
    <property type="term" value="F:NAD binding"/>
    <property type="evidence" value="ECO:0007669"/>
    <property type="project" value="InterPro"/>
</dbReference>
<feature type="domain" description="D-isomer specific 2-hydroxyacid dehydrogenase NAD-binding" evidence="3">
    <location>
        <begin position="113"/>
        <end position="285"/>
    </location>
</feature>
<evidence type="ECO:0000313" key="4">
    <source>
        <dbReference type="EMBL" id="APE32114.1"/>
    </source>
</evidence>
<reference evidence="5" key="1">
    <citation type="submission" date="2016-11" db="EMBL/GenBank/DDBJ databases">
        <title>Halolamina sediminis sp. nov., an extremely halophilic archaeon isolated from solar salt.</title>
        <authorList>
            <person name="Koh H.-W."/>
            <person name="Rani S."/>
            <person name="Park S.-J."/>
        </authorList>
    </citation>
    <scope>NUCLEOTIDE SEQUENCE [LARGE SCALE GENOMIC DNA]</scope>
    <source>
        <strain evidence="5">Hb3</strain>
    </source>
</reference>
<dbReference type="Pfam" id="PF02826">
    <property type="entry name" value="2-Hacid_dh_C"/>
    <property type="match status" value="1"/>
</dbReference>
<dbReference type="KEGG" id="hsi:BOX17_14840"/>
<name>A0A1J0VJC2_9GAMM</name>